<gene>
    <name evidence="1" type="ORF">DDZ15_04085</name>
</gene>
<protein>
    <submittedName>
        <fullName evidence="1">Uncharacterized protein</fullName>
    </submittedName>
</protein>
<evidence type="ECO:0000313" key="2">
    <source>
        <dbReference type="Proteomes" id="UP000245533"/>
    </source>
</evidence>
<comment type="caution">
    <text evidence="1">The sequence shown here is derived from an EMBL/GenBank/DDBJ whole genome shotgun (WGS) entry which is preliminary data.</text>
</comment>
<accession>A0A316TVR8</accession>
<organism evidence="1 2">
    <name type="scientific">Rhodohalobacter mucosus</name>
    <dbReference type="NCBI Taxonomy" id="2079485"/>
    <lineage>
        <taxon>Bacteria</taxon>
        <taxon>Pseudomonadati</taxon>
        <taxon>Balneolota</taxon>
        <taxon>Balneolia</taxon>
        <taxon>Balneolales</taxon>
        <taxon>Balneolaceae</taxon>
        <taxon>Rhodohalobacter</taxon>
    </lineage>
</organism>
<dbReference type="AlphaFoldDB" id="A0A316TVR8"/>
<dbReference type="Proteomes" id="UP000245533">
    <property type="component" value="Unassembled WGS sequence"/>
</dbReference>
<reference evidence="1 2" key="1">
    <citation type="submission" date="2018-05" db="EMBL/GenBank/DDBJ databases">
        <title>Rhodohalobacter halophilus gen. nov., sp. nov., a moderately halophilic member of the family Balneolaceae.</title>
        <authorList>
            <person name="Liu Z.-W."/>
        </authorList>
    </citation>
    <scope>NUCLEOTIDE SEQUENCE [LARGE SCALE GENOMIC DNA]</scope>
    <source>
        <strain evidence="1 2">8A47</strain>
    </source>
</reference>
<evidence type="ECO:0000313" key="1">
    <source>
        <dbReference type="EMBL" id="PWN07449.1"/>
    </source>
</evidence>
<dbReference type="RefSeq" id="WP_109645157.1">
    <property type="nucleotide sequence ID" value="NZ_QGGB01000003.1"/>
</dbReference>
<proteinExistence type="predicted"/>
<keyword evidence="2" id="KW-1185">Reference proteome</keyword>
<name>A0A316TVR8_9BACT</name>
<dbReference type="EMBL" id="QGGB01000003">
    <property type="protein sequence ID" value="PWN07449.1"/>
    <property type="molecule type" value="Genomic_DNA"/>
</dbReference>
<sequence length="129" mass="14309">MNTKKSLGHFPLGSDYSEQSDLSFIPNINGGHEETEIKGSVTSLFEATASDRAKRRAHLFSDDALSSELVEREVPSSEEPAKPVKKKVVSYYLEESLIERLKSYSEAIDATYSSVASDAIENFILDRGF</sequence>
<dbReference type="OrthoDB" id="1524915at2"/>